<dbReference type="GO" id="GO:0005737">
    <property type="term" value="C:cytoplasm"/>
    <property type="evidence" value="ECO:0007669"/>
    <property type="project" value="UniProtKB-SubCell"/>
</dbReference>
<dbReference type="Gene3D" id="1.10.1740.10">
    <property type="match status" value="1"/>
</dbReference>
<feature type="DNA-binding region" description="H-T-H motif" evidence="6">
    <location>
        <begin position="205"/>
        <end position="224"/>
    </location>
</feature>
<keyword evidence="2 6" id="KW-0805">Transcription regulation</keyword>
<dbReference type="HAMAP" id="MF_02064">
    <property type="entry name" value="Sigma70_SigI"/>
    <property type="match status" value="1"/>
</dbReference>
<comment type="subunit">
    <text evidence="6">Interacts with RsgI.</text>
</comment>
<dbReference type="InterPro" id="IPR014244">
    <property type="entry name" value="RNA_pol_sigma-I"/>
</dbReference>
<comment type="similarity">
    <text evidence="6">Belongs to the sigma-70 factor family. SigI subfamily.</text>
</comment>
<keyword evidence="4 6" id="KW-0238">DNA-binding</keyword>
<evidence type="ECO:0000313" key="9">
    <source>
        <dbReference type="Proteomes" id="UP000014155"/>
    </source>
</evidence>
<keyword evidence="1 6" id="KW-0963">Cytoplasm</keyword>
<evidence type="ECO:0000256" key="2">
    <source>
        <dbReference type="ARBA" id="ARBA00023015"/>
    </source>
</evidence>
<dbReference type="GO" id="GO:0016987">
    <property type="term" value="F:sigma factor activity"/>
    <property type="evidence" value="ECO:0007669"/>
    <property type="project" value="UniProtKB-UniRule"/>
</dbReference>
<dbReference type="GO" id="GO:0006352">
    <property type="term" value="P:DNA-templated transcription initiation"/>
    <property type="evidence" value="ECO:0007669"/>
    <property type="project" value="UniProtKB-UniRule"/>
</dbReference>
<dbReference type="NCBIfam" id="NF006173">
    <property type="entry name" value="PRK08311.2-1"/>
    <property type="match status" value="1"/>
</dbReference>
<comment type="function">
    <text evidence="6">Sigma factors are initiation factors that promote the attachment of RNA polymerase to specific initiation sites and are then released.</text>
</comment>
<keyword evidence="9" id="KW-1185">Reference proteome</keyword>
<dbReference type="STRING" id="1195236.CTER_0733"/>
<name>S0FS42_RUMCE</name>
<sequence>MTILHIFNKSRQKPEPLGEIIKTIKNGDQELRNKFINDYNPFIIKVVSKTLGKYVDLENSEEYSVGLLAFNEAIDCFNESKNAGFLRFAETVIKRRLIDYQRKNSKYGKTFPLSYFERYDEEENVFYENKFFTVDASSQFNNIETKEELAAFTERLASFNIELKELVKLAPKHMDSKRLAIKIARILAQSRELSDKLERKKTIPMVELMKLLDVNHKTVERNRKFIISVYIILCSRLETLQGYIENVERGGK</sequence>
<dbReference type="eggNOG" id="COG1191">
    <property type="taxonomic scope" value="Bacteria"/>
</dbReference>
<organism evidence="8 9">
    <name type="scientific">Ruminiclostridium cellobioparum subsp. termitidis CT1112</name>
    <dbReference type="NCBI Taxonomy" id="1195236"/>
    <lineage>
        <taxon>Bacteria</taxon>
        <taxon>Bacillati</taxon>
        <taxon>Bacillota</taxon>
        <taxon>Clostridia</taxon>
        <taxon>Eubacteriales</taxon>
        <taxon>Oscillospiraceae</taxon>
        <taxon>Ruminiclostridium</taxon>
    </lineage>
</organism>
<comment type="caution">
    <text evidence="8">The sequence shown here is derived from an EMBL/GenBank/DDBJ whole genome shotgun (WGS) entry which is preliminary data.</text>
</comment>
<dbReference type="GO" id="GO:0003677">
    <property type="term" value="F:DNA binding"/>
    <property type="evidence" value="ECO:0007669"/>
    <property type="project" value="UniProtKB-UniRule"/>
</dbReference>
<evidence type="ECO:0000256" key="5">
    <source>
        <dbReference type="ARBA" id="ARBA00023163"/>
    </source>
</evidence>
<keyword evidence="6" id="KW-0346">Stress response</keyword>
<dbReference type="InterPro" id="IPR007627">
    <property type="entry name" value="RNA_pol_sigma70_r2"/>
</dbReference>
<dbReference type="NCBIfam" id="TIGR02895">
    <property type="entry name" value="spore_sigI"/>
    <property type="match status" value="1"/>
</dbReference>
<dbReference type="Pfam" id="PF04542">
    <property type="entry name" value="Sigma70_r2"/>
    <property type="match status" value="1"/>
</dbReference>
<protein>
    <recommendedName>
        <fullName evidence="6">RNA polymerase sigma factor SigI</fullName>
    </recommendedName>
</protein>
<dbReference type="InterPro" id="IPR014284">
    <property type="entry name" value="RNA_pol_sigma-70_dom"/>
</dbReference>
<feature type="short sequence motif" description="Polymerase core binding" evidence="6">
    <location>
        <begin position="61"/>
        <end position="74"/>
    </location>
</feature>
<comment type="subcellular location">
    <subcellularLocation>
        <location evidence="6">Cytoplasm</location>
    </subcellularLocation>
</comment>
<keyword evidence="3 6" id="KW-0731">Sigma factor</keyword>
<evidence type="ECO:0000259" key="7">
    <source>
        <dbReference type="Pfam" id="PF04542"/>
    </source>
</evidence>
<evidence type="ECO:0000256" key="1">
    <source>
        <dbReference type="ARBA" id="ARBA00022490"/>
    </source>
</evidence>
<dbReference type="InterPro" id="IPR013325">
    <property type="entry name" value="RNA_pol_sigma_r2"/>
</dbReference>
<keyword evidence="5 6" id="KW-0804">Transcription</keyword>
<dbReference type="SUPFAM" id="SSF88946">
    <property type="entry name" value="Sigma2 domain of RNA polymerase sigma factors"/>
    <property type="match status" value="1"/>
</dbReference>
<dbReference type="NCBIfam" id="TIGR02937">
    <property type="entry name" value="sigma70-ECF"/>
    <property type="match status" value="1"/>
</dbReference>
<evidence type="ECO:0000256" key="4">
    <source>
        <dbReference type="ARBA" id="ARBA00023125"/>
    </source>
</evidence>
<feature type="domain" description="RNA polymerase sigma-70 region 2" evidence="7">
    <location>
        <begin position="36"/>
        <end position="106"/>
    </location>
</feature>
<evidence type="ECO:0000313" key="8">
    <source>
        <dbReference type="EMBL" id="EMS73161.1"/>
    </source>
</evidence>
<evidence type="ECO:0000256" key="6">
    <source>
        <dbReference type="HAMAP-Rule" id="MF_02064"/>
    </source>
</evidence>
<comment type="activity regulation">
    <text evidence="6">Negatively regulated by the anti-sigma-I factor RsgI.</text>
</comment>
<gene>
    <name evidence="6" type="primary">sigI</name>
    <name evidence="8" type="ORF">CTER_0733</name>
</gene>
<dbReference type="EMBL" id="AORV01000021">
    <property type="protein sequence ID" value="EMS73161.1"/>
    <property type="molecule type" value="Genomic_DNA"/>
</dbReference>
<dbReference type="AlphaFoldDB" id="S0FS42"/>
<dbReference type="Proteomes" id="UP000014155">
    <property type="component" value="Unassembled WGS sequence"/>
</dbReference>
<evidence type="ECO:0000256" key="3">
    <source>
        <dbReference type="ARBA" id="ARBA00023082"/>
    </source>
</evidence>
<dbReference type="PIRSF" id="PIRSF038953">
    <property type="entry name" value="SigI"/>
    <property type="match status" value="1"/>
</dbReference>
<reference evidence="8 9" key="1">
    <citation type="journal article" date="2013" name="Genome Announc.">
        <title>Draft Genome Sequence of the Cellulolytic, Mesophilic, Anaerobic Bacterium Clostridium termitidis Strain CT1112 (DSM 5398).</title>
        <authorList>
            <person name="Lal S."/>
            <person name="Ramachandran U."/>
            <person name="Zhang X."/>
            <person name="Munir R."/>
            <person name="Sparling R."/>
            <person name="Levin D.B."/>
        </authorList>
    </citation>
    <scope>NUCLEOTIDE SEQUENCE [LARGE SCALE GENOMIC DNA]</scope>
    <source>
        <strain evidence="8 9">CT1112</strain>
    </source>
</reference>
<dbReference type="PATRIC" id="fig|1195236.3.peg.1030"/>
<proteinExistence type="inferred from homology"/>
<accession>S0FS42</accession>